<evidence type="ECO:0000256" key="5">
    <source>
        <dbReference type="ARBA" id="ARBA00022631"/>
    </source>
</evidence>
<dbReference type="InterPro" id="IPR023416">
    <property type="entry name" value="Transthyretin/HIU_hydrolase_d"/>
</dbReference>
<proteinExistence type="inferred from homology"/>
<feature type="domain" description="Transthyretin/hydroxyisourate hydrolase" evidence="9">
    <location>
        <begin position="1"/>
        <end position="113"/>
    </location>
</feature>
<dbReference type="EMBL" id="JACQAY010000015">
    <property type="protein sequence ID" value="MBI3538704.1"/>
    <property type="molecule type" value="Genomic_DNA"/>
</dbReference>
<dbReference type="Gene3D" id="2.60.40.180">
    <property type="entry name" value="Transthyretin/hydroxyisourate hydrolase domain"/>
    <property type="match status" value="1"/>
</dbReference>
<dbReference type="Pfam" id="PF00576">
    <property type="entry name" value="Transthyretin"/>
    <property type="match status" value="1"/>
</dbReference>
<dbReference type="GO" id="GO:0033971">
    <property type="term" value="F:hydroxyisourate hydrolase activity"/>
    <property type="evidence" value="ECO:0007669"/>
    <property type="project" value="UniProtKB-EC"/>
</dbReference>
<name>A0A9D6QN74_UNCEI</name>
<evidence type="ECO:0000256" key="2">
    <source>
        <dbReference type="ARBA" id="ARBA00002704"/>
    </source>
</evidence>
<comment type="catalytic activity">
    <reaction evidence="1 8">
        <text>5-hydroxyisourate + H2O = 5-hydroxy-2-oxo-4-ureido-2,5-dihydro-1H-imidazole-5-carboxylate + H(+)</text>
        <dbReference type="Rhea" id="RHEA:23736"/>
        <dbReference type="ChEBI" id="CHEBI:15377"/>
        <dbReference type="ChEBI" id="CHEBI:15378"/>
        <dbReference type="ChEBI" id="CHEBI:18072"/>
        <dbReference type="ChEBI" id="CHEBI:58639"/>
        <dbReference type="EC" id="3.5.2.17"/>
    </reaction>
</comment>
<evidence type="ECO:0000256" key="6">
    <source>
        <dbReference type="ARBA" id="ARBA00022801"/>
    </source>
</evidence>
<dbReference type="NCBIfam" id="TIGR02962">
    <property type="entry name" value="hdxy_isourate"/>
    <property type="match status" value="1"/>
</dbReference>
<gene>
    <name evidence="10" type="primary">uraH</name>
    <name evidence="10" type="ORF">HY076_00315</name>
</gene>
<dbReference type="InterPro" id="IPR023419">
    <property type="entry name" value="Transthyretin_CS"/>
</dbReference>
<sequence>MSGITTHVLDTAAGRPARGVPVRLDVRADGKGWVTLAERTTDADGRVQDLLAGGARLDAGRYRLTFGTGAYFAAQGVATFFPEAAVEFEITDATQHYHVPLLVSPFGYSTYRGS</sequence>
<evidence type="ECO:0000256" key="8">
    <source>
        <dbReference type="RuleBase" id="RU361270"/>
    </source>
</evidence>
<dbReference type="PROSITE" id="PS00769">
    <property type="entry name" value="TRANSTHYRETIN_2"/>
    <property type="match status" value="1"/>
</dbReference>
<evidence type="ECO:0000256" key="3">
    <source>
        <dbReference type="ARBA" id="ARBA00009850"/>
    </source>
</evidence>
<accession>A0A9D6QN74</accession>
<dbReference type="SUPFAM" id="SSF49472">
    <property type="entry name" value="Transthyretin (synonym: prealbumin)"/>
    <property type="match status" value="1"/>
</dbReference>
<evidence type="ECO:0000313" key="11">
    <source>
        <dbReference type="Proteomes" id="UP000807850"/>
    </source>
</evidence>
<dbReference type="GO" id="GO:0006144">
    <property type="term" value="P:purine nucleobase metabolic process"/>
    <property type="evidence" value="ECO:0007669"/>
    <property type="project" value="UniProtKB-KW"/>
</dbReference>
<organism evidence="10 11">
    <name type="scientific">Eiseniibacteriota bacterium</name>
    <dbReference type="NCBI Taxonomy" id="2212470"/>
    <lineage>
        <taxon>Bacteria</taxon>
        <taxon>Candidatus Eiseniibacteriota</taxon>
    </lineage>
</organism>
<comment type="function">
    <text evidence="2">Catalyzes the hydrolysis of 5-hydroxyisourate (HIU) to 2-oxo-4-hydroxy-4-carboxy-5-ureidoimidazoline (OHCU).</text>
</comment>
<protein>
    <recommendedName>
        <fullName evidence="8">5-hydroxyisourate hydrolase</fullName>
        <shortName evidence="8">HIU hydrolase</shortName>
        <shortName evidence="8">HIUHase</shortName>
        <ecNumber evidence="8">3.5.2.17</ecNumber>
    </recommendedName>
</protein>
<evidence type="ECO:0000313" key="10">
    <source>
        <dbReference type="EMBL" id="MBI3538704.1"/>
    </source>
</evidence>
<keyword evidence="5 8" id="KW-0659">Purine metabolism</keyword>
<dbReference type="SMART" id="SM00095">
    <property type="entry name" value="TR_THY"/>
    <property type="match status" value="1"/>
</dbReference>
<keyword evidence="6 8" id="KW-0378">Hydrolase</keyword>
<dbReference type="PANTHER" id="PTHR10395">
    <property type="entry name" value="URICASE AND TRANSTHYRETIN-RELATED"/>
    <property type="match status" value="1"/>
</dbReference>
<dbReference type="CDD" id="cd05822">
    <property type="entry name" value="TLP_HIUase"/>
    <property type="match status" value="1"/>
</dbReference>
<dbReference type="InterPro" id="IPR000895">
    <property type="entry name" value="Transthyretin/HIU_hydrolase"/>
</dbReference>
<feature type="binding site" evidence="7">
    <location>
        <position position="111"/>
    </location>
    <ligand>
        <name>substrate</name>
    </ligand>
</feature>
<feature type="binding site" evidence="7">
    <location>
        <position position="46"/>
    </location>
    <ligand>
        <name>substrate</name>
    </ligand>
</feature>
<dbReference type="Proteomes" id="UP000807850">
    <property type="component" value="Unassembled WGS sequence"/>
</dbReference>
<comment type="caution">
    <text evidence="10">The sequence shown here is derived from an EMBL/GenBank/DDBJ whole genome shotgun (WGS) entry which is preliminary data.</text>
</comment>
<comment type="subunit">
    <text evidence="4 8">Homotetramer.</text>
</comment>
<comment type="similarity">
    <text evidence="3 8">Belongs to the transthyretin family. 5-hydroxyisourate hydrolase subfamily.</text>
</comment>
<dbReference type="EC" id="3.5.2.17" evidence="8"/>
<dbReference type="PROSITE" id="PS00768">
    <property type="entry name" value="TRANSTHYRETIN_1"/>
    <property type="match status" value="1"/>
</dbReference>
<evidence type="ECO:0000256" key="1">
    <source>
        <dbReference type="ARBA" id="ARBA00001043"/>
    </source>
</evidence>
<evidence type="ECO:0000259" key="9">
    <source>
        <dbReference type="SMART" id="SM00095"/>
    </source>
</evidence>
<dbReference type="PANTHER" id="PTHR10395:SF7">
    <property type="entry name" value="5-HYDROXYISOURATE HYDROLASE"/>
    <property type="match status" value="1"/>
</dbReference>
<dbReference type="InterPro" id="IPR014306">
    <property type="entry name" value="Hydroxyisourate_hydrolase"/>
</dbReference>
<dbReference type="InterPro" id="IPR023418">
    <property type="entry name" value="Thyroxine_BS"/>
</dbReference>
<reference evidence="10" key="1">
    <citation type="submission" date="2020-07" db="EMBL/GenBank/DDBJ databases">
        <title>Huge and variable diversity of episymbiotic CPR bacteria and DPANN archaea in groundwater ecosystems.</title>
        <authorList>
            <person name="He C.Y."/>
            <person name="Keren R."/>
            <person name="Whittaker M."/>
            <person name="Farag I.F."/>
            <person name="Doudna J."/>
            <person name="Cate J.H.D."/>
            <person name="Banfield J.F."/>
        </authorList>
    </citation>
    <scope>NUCLEOTIDE SEQUENCE</scope>
    <source>
        <strain evidence="10">NC_groundwater_928_Pr1_S-0.2um_72_17</strain>
    </source>
</reference>
<evidence type="ECO:0000256" key="7">
    <source>
        <dbReference type="PIRSR" id="PIRSR600895-51"/>
    </source>
</evidence>
<dbReference type="AlphaFoldDB" id="A0A9D6QN74"/>
<feature type="binding site" evidence="7">
    <location>
        <position position="7"/>
    </location>
    <ligand>
        <name>substrate</name>
    </ligand>
</feature>
<evidence type="ECO:0000256" key="4">
    <source>
        <dbReference type="ARBA" id="ARBA00011881"/>
    </source>
</evidence>
<dbReference type="PRINTS" id="PR00189">
    <property type="entry name" value="TRNSTHYRETIN"/>
</dbReference>
<dbReference type="InterPro" id="IPR036817">
    <property type="entry name" value="Transthyretin/HIU_hydrolase_sf"/>
</dbReference>